<dbReference type="GO" id="GO:0016020">
    <property type="term" value="C:membrane"/>
    <property type="evidence" value="ECO:0007669"/>
    <property type="project" value="UniProtKB-SubCell"/>
</dbReference>
<feature type="transmembrane region" description="Helical" evidence="8">
    <location>
        <begin position="215"/>
        <end position="234"/>
    </location>
</feature>
<feature type="domain" description="RCK N-terminal" evidence="9">
    <location>
        <begin position="405"/>
        <end position="522"/>
    </location>
</feature>
<feature type="transmembrane region" description="Helical" evidence="8">
    <location>
        <begin position="352"/>
        <end position="372"/>
    </location>
</feature>
<keyword evidence="4" id="KW-0406">Ion transport</keyword>
<dbReference type="SUPFAM" id="SSF51735">
    <property type="entry name" value="NAD(P)-binding Rossmann-fold domains"/>
    <property type="match status" value="1"/>
</dbReference>
<dbReference type="GO" id="GO:0008324">
    <property type="term" value="F:monoatomic cation transmembrane transporter activity"/>
    <property type="evidence" value="ECO:0007669"/>
    <property type="project" value="InterPro"/>
</dbReference>
<dbReference type="InterPro" id="IPR003148">
    <property type="entry name" value="RCK_N"/>
</dbReference>
<dbReference type="GO" id="GO:1902600">
    <property type="term" value="P:proton transmembrane transport"/>
    <property type="evidence" value="ECO:0007669"/>
    <property type="project" value="InterPro"/>
</dbReference>
<keyword evidence="4" id="KW-0630">Potassium</keyword>
<keyword evidence="4" id="KW-0633">Potassium transport</keyword>
<proteinExistence type="inferred from homology"/>
<evidence type="ECO:0000256" key="8">
    <source>
        <dbReference type="SAM" id="Phobius"/>
    </source>
</evidence>
<sequence length="654" mass="71206">MPDHLFLLDLLILLALALGSALIFTRLKLSPIIGYLISGIIAGPYGFYLIKNIHEVEVIAEFGVILLLFTIGLEFSISRLLRLKKLLLAGGLSQILLCGALFTGIGTLFGFSMTTSLTLAMALALSSTAIVLKLLSERGEIDTSHGRMSLGILLAQDLAVVFFLVALPLLAGQDLTFSIKEIGKVALLMVGLLIFSRFLLQPFLLAILKTRSQELFRLTILALILVTAWLTSAVGLSLELGAFLAGLALAESPYAHQALSDILPFRDTFLAIFFVSIGMLVNLDLVLANWTIVLSATLAVFAIKFFAAALATALCRFPLRIILLTGFLLFQAGEFSFVFMKAATSLQLIDDQVYQITLAVIALTMILTPLIAGQAERWAAALSGLLGKPRTEIHPEIQEQTGNLTGHVIIAGYGLSGRNIGRILRRFHIPHVYVELNGDSVHKGRQKGDFVIYGDATSGDVLHELGIHRAKALVLSINDPAALARAIPTARHHNPDLYILARTRYVAELEHLCALGANEVVPDEFEASLQLGANLMHRFEFSEGHILHVIANLRKEHYTSMVDAEIPTEGLSVLKGGRLQYQAVPDDSPCLDRSLAEMDLRNQTGVTVVGIIRQNQTIYSPSGSFCLEKGDTLMLLGREDEVAQVCELLHGHPL</sequence>
<dbReference type="InterPro" id="IPR006037">
    <property type="entry name" value="RCK_C"/>
</dbReference>
<comment type="similarity">
    <text evidence="2">Belongs to the monovalent cation:proton antiporter 2 (CPA2) transporter (TC 2.A.37) family.</text>
</comment>
<feature type="transmembrane region" description="Helical" evidence="8">
    <location>
        <begin position="148"/>
        <end position="170"/>
    </location>
</feature>
<keyword evidence="7 8" id="KW-0472">Membrane</keyword>
<dbReference type="RefSeq" id="WP_005997754.1">
    <property type="nucleotide sequence ID" value="NZ_AAEW02000002.1"/>
</dbReference>
<feature type="transmembrane region" description="Helical" evidence="8">
    <location>
        <begin position="117"/>
        <end position="136"/>
    </location>
</feature>
<dbReference type="EMBL" id="AAEW02000002">
    <property type="protein sequence ID" value="EAT16932.1"/>
    <property type="molecule type" value="Genomic_DNA"/>
</dbReference>
<feature type="transmembrane region" description="Helical" evidence="8">
    <location>
        <begin position="32"/>
        <end position="50"/>
    </location>
</feature>
<comment type="caution">
    <text evidence="11">The sequence shown here is derived from an EMBL/GenBank/DDBJ whole genome shotgun (WGS) entry which is preliminary data.</text>
</comment>
<protein>
    <submittedName>
        <fullName evidence="11">Sodium/hydrogen exchanger</fullName>
    </submittedName>
</protein>
<dbReference type="Pfam" id="PF02254">
    <property type="entry name" value="TrkA_N"/>
    <property type="match status" value="1"/>
</dbReference>
<feature type="transmembrane region" description="Helical" evidence="8">
    <location>
        <begin position="268"/>
        <end position="286"/>
    </location>
</feature>
<dbReference type="InterPro" id="IPR036291">
    <property type="entry name" value="NAD(P)-bd_dom_sf"/>
</dbReference>
<organism evidence="11 12">
    <name type="scientific">Desulfuromonas acetoxidans (strain DSM 684 / 11070)</name>
    <dbReference type="NCBI Taxonomy" id="281689"/>
    <lineage>
        <taxon>Bacteria</taxon>
        <taxon>Pseudomonadati</taxon>
        <taxon>Thermodesulfobacteriota</taxon>
        <taxon>Desulfuromonadia</taxon>
        <taxon>Desulfuromonadales</taxon>
        <taxon>Desulfuromonadaceae</taxon>
        <taxon>Desulfuromonas</taxon>
    </lineage>
</organism>
<feature type="transmembrane region" description="Helical" evidence="8">
    <location>
        <begin position="87"/>
        <end position="111"/>
    </location>
</feature>
<dbReference type="Gene3D" id="1.20.1530.20">
    <property type="match status" value="1"/>
</dbReference>
<dbReference type="PROSITE" id="PS51202">
    <property type="entry name" value="RCK_C"/>
    <property type="match status" value="1"/>
</dbReference>
<feature type="transmembrane region" description="Helical" evidence="8">
    <location>
        <begin position="321"/>
        <end position="340"/>
    </location>
</feature>
<accession>Q1K3P2</accession>
<reference evidence="11" key="2">
    <citation type="submission" date="2006-05" db="EMBL/GenBank/DDBJ databases">
        <title>Sequencing of the draft genome and assembly of Desulfuromonas acetoxidans DSM 684.</title>
        <authorList>
            <consortium name="US DOE Joint Genome Institute (JGI-PGF)"/>
            <person name="Copeland A."/>
            <person name="Lucas S."/>
            <person name="Lapidus A."/>
            <person name="Barry K."/>
            <person name="Detter J.C."/>
            <person name="Glavina del Rio T."/>
            <person name="Hammon N."/>
            <person name="Israni S."/>
            <person name="Dalin E."/>
            <person name="Tice H."/>
            <person name="Bruce D."/>
            <person name="Pitluck S."/>
            <person name="Richardson P."/>
        </authorList>
    </citation>
    <scope>NUCLEOTIDE SEQUENCE [LARGE SCALE GENOMIC DNA]</scope>
    <source>
        <strain evidence="11">DSM 684</strain>
    </source>
</reference>
<reference evidence="11" key="1">
    <citation type="submission" date="2006-05" db="EMBL/GenBank/DDBJ databases">
        <title>Annotation of the draft genome assembly of Desulfuromonas acetoxidans DSM 684.</title>
        <authorList>
            <consortium name="US DOE Joint Genome Institute (JGI-ORNL)"/>
            <person name="Larimer F."/>
            <person name="Land M."/>
            <person name="Hauser L."/>
        </authorList>
    </citation>
    <scope>NUCLEOTIDE SEQUENCE [LARGE SCALE GENOMIC DNA]</scope>
    <source>
        <strain evidence="11">DSM 684</strain>
    </source>
</reference>
<comment type="subcellular location">
    <subcellularLocation>
        <location evidence="1">Membrane</location>
        <topology evidence="1">Multi-pass membrane protein</topology>
    </subcellularLocation>
</comment>
<dbReference type="InterPro" id="IPR036721">
    <property type="entry name" value="RCK_C_sf"/>
</dbReference>
<dbReference type="PANTHER" id="PTHR42751:SF3">
    <property type="entry name" value="SODIUM_GLUTAMATE SYMPORTER"/>
    <property type="match status" value="1"/>
</dbReference>
<dbReference type="Gene3D" id="3.30.70.1450">
    <property type="entry name" value="Regulator of K+ conductance, C-terminal domain"/>
    <property type="match status" value="1"/>
</dbReference>
<evidence type="ECO:0000259" key="9">
    <source>
        <dbReference type="PROSITE" id="PS51201"/>
    </source>
</evidence>
<keyword evidence="5 8" id="KW-0812">Transmembrane</keyword>
<gene>
    <name evidence="11" type="ORF">Dace_2798</name>
</gene>
<name>Q1K3P2_DESA6</name>
<dbReference type="SUPFAM" id="SSF116726">
    <property type="entry name" value="TrkA C-terminal domain-like"/>
    <property type="match status" value="1"/>
</dbReference>
<dbReference type="GO" id="GO:0015297">
    <property type="term" value="F:antiporter activity"/>
    <property type="evidence" value="ECO:0007669"/>
    <property type="project" value="InterPro"/>
</dbReference>
<feature type="transmembrane region" description="Helical" evidence="8">
    <location>
        <begin position="56"/>
        <end position="75"/>
    </location>
</feature>
<evidence type="ECO:0000256" key="5">
    <source>
        <dbReference type="ARBA" id="ARBA00022692"/>
    </source>
</evidence>
<dbReference type="InterPro" id="IPR038770">
    <property type="entry name" value="Na+/solute_symporter_sf"/>
</dbReference>
<evidence type="ECO:0000259" key="10">
    <source>
        <dbReference type="PROSITE" id="PS51202"/>
    </source>
</evidence>
<dbReference type="GO" id="GO:0006813">
    <property type="term" value="P:potassium ion transport"/>
    <property type="evidence" value="ECO:0007669"/>
    <property type="project" value="UniProtKB-KW"/>
</dbReference>
<dbReference type="PROSITE" id="PS51201">
    <property type="entry name" value="RCK_N"/>
    <property type="match status" value="1"/>
</dbReference>
<evidence type="ECO:0000256" key="4">
    <source>
        <dbReference type="ARBA" id="ARBA00022538"/>
    </source>
</evidence>
<evidence type="ECO:0000256" key="7">
    <source>
        <dbReference type="ARBA" id="ARBA00023136"/>
    </source>
</evidence>
<dbReference type="Pfam" id="PF02080">
    <property type="entry name" value="TrkA_C"/>
    <property type="match status" value="1"/>
</dbReference>
<feature type="transmembrane region" description="Helical" evidence="8">
    <location>
        <begin position="292"/>
        <end position="314"/>
    </location>
</feature>
<feature type="transmembrane region" description="Helical" evidence="8">
    <location>
        <begin position="6"/>
        <end position="25"/>
    </location>
</feature>
<evidence type="ECO:0000256" key="2">
    <source>
        <dbReference type="ARBA" id="ARBA00005551"/>
    </source>
</evidence>
<dbReference type="Pfam" id="PF00999">
    <property type="entry name" value="Na_H_Exchanger"/>
    <property type="match status" value="1"/>
</dbReference>
<keyword evidence="3" id="KW-0813">Transport</keyword>
<dbReference type="AlphaFoldDB" id="Q1K3P2"/>
<dbReference type="OrthoDB" id="9781411at2"/>
<feature type="domain" description="RCK C-terminal" evidence="10">
    <location>
        <begin position="566"/>
        <end position="651"/>
    </location>
</feature>
<dbReference type="InterPro" id="IPR006153">
    <property type="entry name" value="Cation/H_exchanger_TM"/>
</dbReference>
<keyword evidence="12" id="KW-1185">Reference proteome</keyword>
<dbReference type="Proteomes" id="UP000005695">
    <property type="component" value="Unassembled WGS sequence"/>
</dbReference>
<evidence type="ECO:0000256" key="1">
    <source>
        <dbReference type="ARBA" id="ARBA00004141"/>
    </source>
</evidence>
<keyword evidence="6 8" id="KW-1133">Transmembrane helix</keyword>
<evidence type="ECO:0000256" key="3">
    <source>
        <dbReference type="ARBA" id="ARBA00022448"/>
    </source>
</evidence>
<feature type="transmembrane region" description="Helical" evidence="8">
    <location>
        <begin position="182"/>
        <end position="208"/>
    </location>
</feature>
<evidence type="ECO:0000313" key="11">
    <source>
        <dbReference type="EMBL" id="EAT16932.1"/>
    </source>
</evidence>
<evidence type="ECO:0000313" key="12">
    <source>
        <dbReference type="Proteomes" id="UP000005695"/>
    </source>
</evidence>
<evidence type="ECO:0000256" key="6">
    <source>
        <dbReference type="ARBA" id="ARBA00022989"/>
    </source>
</evidence>
<dbReference type="PANTHER" id="PTHR42751">
    <property type="entry name" value="SODIUM/HYDROGEN EXCHANGER FAMILY/TRKA DOMAIN PROTEIN"/>
    <property type="match status" value="1"/>
</dbReference>
<dbReference type="Gene3D" id="3.40.50.720">
    <property type="entry name" value="NAD(P)-binding Rossmann-like Domain"/>
    <property type="match status" value="1"/>
</dbReference>